<evidence type="ECO:0000256" key="4">
    <source>
        <dbReference type="ARBA" id="ARBA00022692"/>
    </source>
</evidence>
<evidence type="ECO:0000256" key="3">
    <source>
        <dbReference type="ARBA" id="ARBA00022679"/>
    </source>
</evidence>
<gene>
    <name evidence="9" type="ORF">HDK90DRAFT_13004</name>
</gene>
<comment type="subcellular location">
    <subcellularLocation>
        <location evidence="1">Membrane</location>
        <topology evidence="1">Multi-pass membrane protein</topology>
    </subcellularLocation>
</comment>
<dbReference type="PANTHER" id="PTHR31595:SF67">
    <property type="entry name" value="WAX SYNTHASE DOMAIN-CONTAINING PROTEIN"/>
    <property type="match status" value="1"/>
</dbReference>
<comment type="caution">
    <text evidence="9">The sequence shown here is derived from an EMBL/GenBank/DDBJ whole genome shotgun (WGS) entry which is preliminary data.</text>
</comment>
<protein>
    <submittedName>
        <fullName evidence="9">Membrane bound O-acyl transferase family-domain-containing protein</fullName>
    </submittedName>
</protein>
<dbReference type="EMBL" id="JBBWRZ010000001">
    <property type="protein sequence ID" value="KAK8246524.1"/>
    <property type="molecule type" value="Genomic_DNA"/>
</dbReference>
<keyword evidence="5 7" id="KW-1133">Transmembrane helix</keyword>
<feature type="transmembrane region" description="Helical" evidence="7">
    <location>
        <begin position="31"/>
        <end position="52"/>
    </location>
</feature>
<organism evidence="9 10">
    <name type="scientific">Phyllosticta capitalensis</name>
    <dbReference type="NCBI Taxonomy" id="121624"/>
    <lineage>
        <taxon>Eukaryota</taxon>
        <taxon>Fungi</taxon>
        <taxon>Dikarya</taxon>
        <taxon>Ascomycota</taxon>
        <taxon>Pezizomycotina</taxon>
        <taxon>Dothideomycetes</taxon>
        <taxon>Dothideomycetes incertae sedis</taxon>
        <taxon>Botryosphaeriales</taxon>
        <taxon>Phyllostictaceae</taxon>
        <taxon>Phyllosticta</taxon>
    </lineage>
</organism>
<comment type="similarity">
    <text evidence="2">Belongs to the wax synthase family.</text>
</comment>
<reference evidence="9 10" key="1">
    <citation type="submission" date="2024-04" db="EMBL/GenBank/DDBJ databases">
        <title>Phyllosticta paracitricarpa is synonymous to the EU quarantine fungus P. citricarpa based on phylogenomic analyses.</title>
        <authorList>
            <consortium name="Lawrence Berkeley National Laboratory"/>
            <person name="Van Ingen-Buijs V.A."/>
            <person name="Van Westerhoven A.C."/>
            <person name="Haridas S."/>
            <person name="Skiadas P."/>
            <person name="Martin F."/>
            <person name="Groenewald J.Z."/>
            <person name="Crous P.W."/>
            <person name="Seidl M.F."/>
        </authorList>
    </citation>
    <scope>NUCLEOTIDE SEQUENCE [LARGE SCALE GENOMIC DNA]</scope>
    <source>
        <strain evidence="9 10">CBS 123374</strain>
    </source>
</reference>
<name>A0ABR1Z297_9PEZI</name>
<dbReference type="InterPro" id="IPR032805">
    <property type="entry name" value="Wax_synthase_dom"/>
</dbReference>
<dbReference type="Pfam" id="PF13813">
    <property type="entry name" value="MBOAT_2"/>
    <property type="match status" value="1"/>
</dbReference>
<evidence type="ECO:0000256" key="1">
    <source>
        <dbReference type="ARBA" id="ARBA00004141"/>
    </source>
</evidence>
<accession>A0ABR1Z297</accession>
<dbReference type="GO" id="GO:0016740">
    <property type="term" value="F:transferase activity"/>
    <property type="evidence" value="ECO:0007669"/>
    <property type="project" value="UniProtKB-KW"/>
</dbReference>
<proteinExistence type="inferred from homology"/>
<sequence length="537" mass="60913">MDRLPGQTPQSENEAIRQLHTKYDAGIESGLYIPFVYPWISLGTFICFLYLLIPHGRSKFLKFLRYPVWLLNASQSIYLILYSKARNSAPSFGVGLVAAWSLIWTATLLILNDPQEDFKRIERVEGVYGNSKSNGNGALYKKDDDAPQVDASDLNGHANGSPEHHGGYTWQSYPKAPFIERVDWVTDLFCNFRGMGWNWRISTIPPPPPRIQKQLELNSGESSSAATTTRIGLDGTRRYDTRGERLRQALFVFVQGYLIIDLLKTIITVDPYFWGVIEAPGPAFLPDFMRSSPVLTKAYRLTVCLYAMKCSLTWVFDMAPIIFVGLGSNLIGARGEAWLYPDAFGSFSNVLDKGLAGWWGGWWHQSFRFAFEAPAKKIISVFGLNPKSMSAKLINLVSAFTLSGFLHAAGSHTQVGDTHPLSGPFLFFEVQILGIIFQVCLVQFLRKIGIVQKTPKAVRRLGNFVYVHVWFYFTAPMLCDDFSRGGIWMFEPMPVSPFRALGFGPEGSSWWCWTHQEDSWFFKWHRGRHWWQSGIAF</sequence>
<evidence type="ECO:0000256" key="6">
    <source>
        <dbReference type="ARBA" id="ARBA00023136"/>
    </source>
</evidence>
<evidence type="ECO:0000313" key="10">
    <source>
        <dbReference type="Proteomes" id="UP001492380"/>
    </source>
</evidence>
<keyword evidence="10" id="KW-1185">Reference proteome</keyword>
<feature type="transmembrane region" description="Helical" evidence="7">
    <location>
        <begin position="64"/>
        <end position="83"/>
    </location>
</feature>
<keyword evidence="3 9" id="KW-0808">Transferase</keyword>
<evidence type="ECO:0000259" key="8">
    <source>
        <dbReference type="Pfam" id="PF13813"/>
    </source>
</evidence>
<dbReference type="PANTHER" id="PTHR31595">
    <property type="entry name" value="LONG-CHAIN-ALCOHOL O-FATTY-ACYLTRANSFERASE 3-RELATED"/>
    <property type="match status" value="1"/>
</dbReference>
<dbReference type="InterPro" id="IPR044851">
    <property type="entry name" value="Wax_synthase"/>
</dbReference>
<evidence type="ECO:0000256" key="5">
    <source>
        <dbReference type="ARBA" id="ARBA00022989"/>
    </source>
</evidence>
<feature type="transmembrane region" description="Helical" evidence="7">
    <location>
        <begin position="89"/>
        <end position="111"/>
    </location>
</feature>
<keyword evidence="6 7" id="KW-0472">Membrane</keyword>
<evidence type="ECO:0000256" key="7">
    <source>
        <dbReference type="SAM" id="Phobius"/>
    </source>
</evidence>
<keyword evidence="4 7" id="KW-0812">Transmembrane</keyword>
<dbReference type="Proteomes" id="UP001492380">
    <property type="component" value="Unassembled WGS sequence"/>
</dbReference>
<evidence type="ECO:0000313" key="9">
    <source>
        <dbReference type="EMBL" id="KAK8246524.1"/>
    </source>
</evidence>
<evidence type="ECO:0000256" key="2">
    <source>
        <dbReference type="ARBA" id="ARBA00007282"/>
    </source>
</evidence>
<feature type="domain" description="Wax synthase" evidence="8">
    <location>
        <begin position="340"/>
        <end position="428"/>
    </location>
</feature>